<evidence type="ECO:0000256" key="7">
    <source>
        <dbReference type="SAM" id="MobiDB-lite"/>
    </source>
</evidence>
<evidence type="ECO:0000256" key="2">
    <source>
        <dbReference type="ARBA" id="ARBA00022448"/>
    </source>
</evidence>
<feature type="transmembrane region" description="Helical" evidence="6">
    <location>
        <begin position="116"/>
        <end position="138"/>
    </location>
</feature>
<protein>
    <recommendedName>
        <fullName evidence="6">Phosphate transporter</fullName>
    </recommendedName>
</protein>
<reference evidence="8 9" key="1">
    <citation type="journal article" date="2018" name="Nat. Biotechnol.">
        <title>A standardized bacterial taxonomy based on genome phylogeny substantially revises the tree of life.</title>
        <authorList>
            <person name="Parks D.H."/>
            <person name="Chuvochina M."/>
            <person name="Waite D.W."/>
            <person name="Rinke C."/>
            <person name="Skarshewski A."/>
            <person name="Chaumeil P.A."/>
            <person name="Hugenholtz P."/>
        </authorList>
    </citation>
    <scope>NUCLEOTIDE SEQUENCE [LARGE SCALE GENOMIC DNA]</scope>
    <source>
        <strain evidence="8">UBA11247</strain>
    </source>
</reference>
<keyword evidence="5 6" id="KW-0472">Membrane</keyword>
<comment type="subcellular location">
    <subcellularLocation>
        <location evidence="1 6">Membrane</location>
        <topology evidence="1 6">Multi-pass membrane protein</topology>
    </subcellularLocation>
</comment>
<feature type="transmembrane region" description="Helical" evidence="6">
    <location>
        <begin position="226"/>
        <end position="245"/>
    </location>
</feature>
<dbReference type="InterPro" id="IPR001204">
    <property type="entry name" value="Phos_transporter"/>
</dbReference>
<keyword evidence="6" id="KW-0592">Phosphate transport</keyword>
<dbReference type="GO" id="GO:0035435">
    <property type="term" value="P:phosphate ion transmembrane transport"/>
    <property type="evidence" value="ECO:0007669"/>
    <property type="project" value="TreeGrafter"/>
</dbReference>
<evidence type="ECO:0000256" key="3">
    <source>
        <dbReference type="ARBA" id="ARBA00022692"/>
    </source>
</evidence>
<dbReference type="AlphaFoldDB" id="A0A3D4SXT0"/>
<evidence type="ECO:0000256" key="6">
    <source>
        <dbReference type="RuleBase" id="RU363058"/>
    </source>
</evidence>
<evidence type="ECO:0000313" key="9">
    <source>
        <dbReference type="Proteomes" id="UP000261739"/>
    </source>
</evidence>
<gene>
    <name evidence="8" type="ORF">DIW82_04670</name>
</gene>
<dbReference type="PANTHER" id="PTHR11101:SF54">
    <property type="entry name" value="LOW-AFFINITY INORGANIC PHOSPHATE TRANSPORTER-RELATED"/>
    <property type="match status" value="1"/>
</dbReference>
<comment type="similarity">
    <text evidence="6">Belongs to the inorganic phosphate transporter (PiT) (TC 2.A.20) family.</text>
</comment>
<evidence type="ECO:0000256" key="5">
    <source>
        <dbReference type="ARBA" id="ARBA00023136"/>
    </source>
</evidence>
<dbReference type="PANTHER" id="PTHR11101">
    <property type="entry name" value="PHOSPHATE TRANSPORTER"/>
    <property type="match status" value="1"/>
</dbReference>
<accession>A0A3D4SXT0</accession>
<feature type="region of interest" description="Disordered" evidence="7">
    <location>
        <begin position="406"/>
        <end position="426"/>
    </location>
</feature>
<name>A0A3D4SXT0_9CORY</name>
<organism evidence="8 9">
    <name type="scientific">Corynebacterium nuruki</name>
    <dbReference type="NCBI Taxonomy" id="1032851"/>
    <lineage>
        <taxon>Bacteria</taxon>
        <taxon>Bacillati</taxon>
        <taxon>Actinomycetota</taxon>
        <taxon>Actinomycetes</taxon>
        <taxon>Mycobacteriales</taxon>
        <taxon>Corynebacteriaceae</taxon>
        <taxon>Corynebacterium</taxon>
    </lineage>
</organism>
<feature type="transmembrane region" description="Helical" evidence="6">
    <location>
        <begin position="88"/>
        <end position="110"/>
    </location>
</feature>
<dbReference type="GO" id="GO:0016020">
    <property type="term" value="C:membrane"/>
    <property type="evidence" value="ECO:0007669"/>
    <property type="project" value="UniProtKB-SubCell"/>
</dbReference>
<dbReference type="EMBL" id="DQID01000131">
    <property type="protein sequence ID" value="HCT14093.1"/>
    <property type="molecule type" value="Genomic_DNA"/>
</dbReference>
<proteinExistence type="inferred from homology"/>
<evidence type="ECO:0000256" key="1">
    <source>
        <dbReference type="ARBA" id="ARBA00004141"/>
    </source>
</evidence>
<evidence type="ECO:0000256" key="4">
    <source>
        <dbReference type="ARBA" id="ARBA00022989"/>
    </source>
</evidence>
<sequence length="459" mass="46182">MTTEVLILILVIGTALAFDFTNGFHDTANAMATSIATGALKPKIAVLLAGGLNLVGAFISVAVAKTVAKGIVDLDAFDLSVTQDADKLLLVVFSGLIGGIIWNLLTWLFGLPSSSSHALFGGLIGAAIGALGVSGVVWDGVLQKIIVPALAAPLIAGIIAALGTAGVYWLTNNTREEERDNLFRAGQIGSASLVALAHGTSDAQKTMGVIFLALVASGHLDEAANMPLWVTAACAFAIAAGTYAGGWRVIRTLGKGLVEIESPQGMAAETSSAAIILTSAHFGMALSTTHVATGSILGTGVGRPGAAVRWGVAGRMAIAWVTTLPIAALVSLLVWWVSHGVAGQTNTATGAVTAFVILAIVVAAITWQARKAPVHADNVNEDWDGNGLAPEDAAAAAAAAGTDTAATGTATGSLPNAGQADPAGGLATAMAGHTELHDPAHFVDTTAGHDLTDTTGKGE</sequence>
<keyword evidence="4 6" id="KW-1133">Transmembrane helix</keyword>
<dbReference type="RefSeq" id="WP_029449629.1">
    <property type="nucleotide sequence ID" value="NZ_DAITTW010000060.1"/>
</dbReference>
<feature type="transmembrane region" description="Helical" evidence="6">
    <location>
        <begin position="44"/>
        <end position="67"/>
    </location>
</feature>
<dbReference type="Proteomes" id="UP000261739">
    <property type="component" value="Unassembled WGS sequence"/>
</dbReference>
<keyword evidence="2 6" id="KW-0813">Transport</keyword>
<dbReference type="Pfam" id="PF01384">
    <property type="entry name" value="PHO4"/>
    <property type="match status" value="1"/>
</dbReference>
<dbReference type="STRING" id="863239.GCA_000213935_01194"/>
<feature type="transmembrane region" description="Helical" evidence="6">
    <location>
        <begin position="317"/>
        <end position="336"/>
    </location>
</feature>
<feature type="transmembrane region" description="Helical" evidence="6">
    <location>
        <begin position="348"/>
        <end position="367"/>
    </location>
</feature>
<feature type="transmembrane region" description="Helical" evidence="6">
    <location>
        <begin position="145"/>
        <end position="170"/>
    </location>
</feature>
<comment type="caution">
    <text evidence="8">The sequence shown here is derived from an EMBL/GenBank/DDBJ whole genome shotgun (WGS) entry which is preliminary data.</text>
</comment>
<evidence type="ECO:0000313" key="8">
    <source>
        <dbReference type="EMBL" id="HCT14093.1"/>
    </source>
</evidence>
<keyword evidence="3 6" id="KW-0812">Transmembrane</keyword>
<dbReference type="GO" id="GO:0005315">
    <property type="term" value="F:phosphate transmembrane transporter activity"/>
    <property type="evidence" value="ECO:0007669"/>
    <property type="project" value="InterPro"/>
</dbReference>